<keyword evidence="3" id="KW-0732">Signal</keyword>
<protein>
    <submittedName>
        <fullName evidence="4">Uncharacterized protein</fullName>
    </submittedName>
</protein>
<dbReference type="Proteomes" id="UP000041254">
    <property type="component" value="Unassembled WGS sequence"/>
</dbReference>
<organism evidence="4 5">
    <name type="scientific">Vitrella brassicaformis (strain CCMP3155)</name>
    <dbReference type="NCBI Taxonomy" id="1169540"/>
    <lineage>
        <taxon>Eukaryota</taxon>
        <taxon>Sar</taxon>
        <taxon>Alveolata</taxon>
        <taxon>Colpodellida</taxon>
        <taxon>Vitrellaceae</taxon>
        <taxon>Vitrella</taxon>
    </lineage>
</organism>
<feature type="transmembrane region" description="Helical" evidence="2">
    <location>
        <begin position="460"/>
        <end position="488"/>
    </location>
</feature>
<feature type="transmembrane region" description="Helical" evidence="2">
    <location>
        <begin position="393"/>
        <end position="410"/>
    </location>
</feature>
<keyword evidence="2" id="KW-0472">Membrane</keyword>
<keyword evidence="5" id="KW-1185">Reference proteome</keyword>
<feature type="transmembrane region" description="Helical" evidence="2">
    <location>
        <begin position="35"/>
        <end position="56"/>
    </location>
</feature>
<proteinExistence type="predicted"/>
<gene>
    <name evidence="4" type="ORF">Vbra_9233</name>
</gene>
<feature type="transmembrane region" description="Helical" evidence="2">
    <location>
        <begin position="169"/>
        <end position="191"/>
    </location>
</feature>
<reference evidence="4 5" key="1">
    <citation type="submission" date="2014-11" db="EMBL/GenBank/DDBJ databases">
        <authorList>
            <person name="Zhu J."/>
            <person name="Qi W."/>
            <person name="Song R."/>
        </authorList>
    </citation>
    <scope>NUCLEOTIDE SEQUENCE [LARGE SCALE GENOMIC DNA]</scope>
</reference>
<keyword evidence="2" id="KW-0812">Transmembrane</keyword>
<feature type="transmembrane region" description="Helical" evidence="2">
    <location>
        <begin position="123"/>
        <end position="149"/>
    </location>
</feature>
<feature type="region of interest" description="Disordered" evidence="1">
    <location>
        <begin position="81"/>
        <end position="114"/>
    </location>
</feature>
<dbReference type="VEuPathDB" id="CryptoDB:Vbra_9233"/>
<feature type="signal peptide" evidence="3">
    <location>
        <begin position="1"/>
        <end position="16"/>
    </location>
</feature>
<feature type="transmembrane region" description="Helical" evidence="2">
    <location>
        <begin position="287"/>
        <end position="304"/>
    </location>
</feature>
<feature type="compositionally biased region" description="Low complexity" evidence="1">
    <location>
        <begin position="88"/>
        <end position="98"/>
    </location>
</feature>
<evidence type="ECO:0000256" key="2">
    <source>
        <dbReference type="SAM" id="Phobius"/>
    </source>
</evidence>
<dbReference type="InParanoid" id="A0A0G4FIF5"/>
<dbReference type="AlphaFoldDB" id="A0A0G4FIF5"/>
<feature type="transmembrane region" description="Helical" evidence="2">
    <location>
        <begin position="494"/>
        <end position="515"/>
    </location>
</feature>
<feature type="chain" id="PRO_5005188666" evidence="3">
    <location>
        <begin position="17"/>
        <end position="624"/>
    </location>
</feature>
<evidence type="ECO:0000256" key="3">
    <source>
        <dbReference type="SAM" id="SignalP"/>
    </source>
</evidence>
<accession>A0A0G4FIF5</accession>
<feature type="transmembrane region" description="Helical" evidence="2">
    <location>
        <begin position="324"/>
        <end position="344"/>
    </location>
</feature>
<name>A0A0G4FIF5_VITBC</name>
<feature type="transmembrane region" description="Helical" evidence="2">
    <location>
        <begin position="580"/>
        <end position="601"/>
    </location>
</feature>
<feature type="region of interest" description="Disordered" evidence="1">
    <location>
        <begin position="197"/>
        <end position="222"/>
    </location>
</feature>
<evidence type="ECO:0000313" key="4">
    <source>
        <dbReference type="EMBL" id="CEM13226.1"/>
    </source>
</evidence>
<feature type="compositionally biased region" description="Pro residues" evidence="1">
    <location>
        <begin position="199"/>
        <end position="216"/>
    </location>
</feature>
<sequence>MLLLSLCLNTATVVRPFPERYAPTLLQVPGFKELIFVKVFAMAGGLCVGLTLALLVRRQLCALGYTVTKLSSLLHRCTPRQQQQQVLPSTPSTRSPSTPHDPPSREAPAPRNLRVDDSSMQRLLRLLMAVFGVLAAVGGVNGGIISLFGRPRDVKKLYRDPYIMAFIDWDVALIGLSEVLTACLLFVLYSASRRHSSIPKPPPAPTPHNTPCPPSPAEDATGNCSANFDQQPDAHAHSFVHVISVIDQAKQLQGPSIGQHKTPGGIYDVYQQFSWDNLRHHVGPPGFVGFSAFLWAGTLTTLLVRRYDDKFHDGQMQKYVTWPHIIILVLLLANMSLFLFVTLFARPAALRRVKWCLWWPNQLMSAYRFYDLIRTSVSDTPDAQMWGRNSLVVVWWAMFVNTLVFCILIGDRAYERFRTEENNKQAGEQQRTTPRWQRLLLRAMRCVLGRYMPARPMRRWMAYVVRCFLTAVDLVADATTALLVLQLTKWSSPVGWGIMVLCGLDAACWFVKLAYPDNGPAVRIMYAVLGLCGEAPILMASIILFSSIRTTGETPSTLYWVLPESAHVAPAEARELFSPLYLVMQLVSTAMSMVVHIAVLIHSSLAGKWELLRGDTHGTSVSAA</sequence>
<feature type="transmembrane region" description="Helical" evidence="2">
    <location>
        <begin position="527"/>
        <end position="548"/>
    </location>
</feature>
<dbReference type="EMBL" id="CDMY01000446">
    <property type="protein sequence ID" value="CEM13226.1"/>
    <property type="molecule type" value="Genomic_DNA"/>
</dbReference>
<keyword evidence="2" id="KW-1133">Transmembrane helix</keyword>
<evidence type="ECO:0000256" key="1">
    <source>
        <dbReference type="SAM" id="MobiDB-lite"/>
    </source>
</evidence>
<evidence type="ECO:0000313" key="5">
    <source>
        <dbReference type="Proteomes" id="UP000041254"/>
    </source>
</evidence>